<keyword evidence="7" id="KW-0444">Lipid biosynthesis</keyword>
<dbReference type="InterPro" id="IPR043130">
    <property type="entry name" value="CDP-OH_PTrfase_TM_dom"/>
</dbReference>
<proteinExistence type="predicted"/>
<dbReference type="GO" id="GO:0050520">
    <property type="term" value="F:phosphatidylcholine synthase activity"/>
    <property type="evidence" value="ECO:0007669"/>
    <property type="project" value="UniProtKB-EC"/>
</dbReference>
<dbReference type="HOGENOM" id="CLU_086279_0_0_11"/>
<dbReference type="RefSeq" id="WP_007000836.1">
    <property type="nucleotide sequence ID" value="NZ_JH992955.1"/>
</dbReference>
<feature type="transmembrane region" description="Helical" evidence="18">
    <location>
        <begin position="29"/>
        <end position="49"/>
    </location>
</feature>
<feature type="transmembrane region" description="Helical" evidence="18">
    <location>
        <begin position="201"/>
        <end position="219"/>
    </location>
</feature>
<keyword evidence="13 18" id="KW-0472">Membrane</keyword>
<keyword evidence="10 18" id="KW-0812">Transmembrane</keyword>
<evidence type="ECO:0000256" key="18">
    <source>
        <dbReference type="SAM" id="Phobius"/>
    </source>
</evidence>
<dbReference type="GO" id="GO:0005886">
    <property type="term" value="C:plasma membrane"/>
    <property type="evidence" value="ECO:0007669"/>
    <property type="project" value="UniProtKB-SubCell"/>
</dbReference>
<dbReference type="STRING" id="202789.GCA_001457435_01502"/>
<dbReference type="EMBL" id="AGWL01000002">
    <property type="protein sequence ID" value="EKU95843.1"/>
    <property type="molecule type" value="Genomic_DNA"/>
</dbReference>
<dbReference type="Gene3D" id="1.20.120.1760">
    <property type="match status" value="1"/>
</dbReference>
<protein>
    <recommendedName>
        <fullName evidence="5">Phosphatidylcholine synthase</fullName>
        <ecNumber evidence="4">2.7.8.24</ecNumber>
    </recommendedName>
    <alternativeName>
        <fullName evidence="17">CDP-diglyceride-choline O-phosphatidyltransferase</fullName>
    </alternativeName>
</protein>
<evidence type="ECO:0000256" key="4">
    <source>
        <dbReference type="ARBA" id="ARBA00013195"/>
    </source>
</evidence>
<feature type="transmembrane region" description="Helical" evidence="18">
    <location>
        <begin position="144"/>
        <end position="165"/>
    </location>
</feature>
<gene>
    <name evidence="19" type="ORF">HMPREF9233_00630</name>
</gene>
<evidence type="ECO:0000256" key="7">
    <source>
        <dbReference type="ARBA" id="ARBA00022516"/>
    </source>
</evidence>
<comment type="cofactor">
    <cofactor evidence="2">
        <name>Mn(2+)</name>
        <dbReference type="ChEBI" id="CHEBI:29035"/>
    </cofactor>
</comment>
<evidence type="ECO:0000256" key="3">
    <source>
        <dbReference type="ARBA" id="ARBA00004429"/>
    </source>
</evidence>
<evidence type="ECO:0000256" key="15">
    <source>
        <dbReference type="ARBA" id="ARBA00023211"/>
    </source>
</evidence>
<keyword evidence="11 18" id="KW-1133">Transmembrane helix</keyword>
<feature type="transmembrane region" description="Helical" evidence="18">
    <location>
        <begin position="171"/>
        <end position="189"/>
    </location>
</feature>
<evidence type="ECO:0000256" key="1">
    <source>
        <dbReference type="ARBA" id="ARBA00000958"/>
    </source>
</evidence>
<reference evidence="19 20" key="1">
    <citation type="submission" date="2012-09" db="EMBL/GenBank/DDBJ databases">
        <title>The Genome Sequence of Actinobaculum massiliae ACS-171-V-COL2.</title>
        <authorList>
            <consortium name="The Broad Institute Genome Sequencing Platform"/>
            <person name="Earl A."/>
            <person name="Ward D."/>
            <person name="Feldgarden M."/>
            <person name="Gevers D."/>
            <person name="Saerens B."/>
            <person name="Vaneechoutte M."/>
            <person name="Walker B."/>
            <person name="Young S.K."/>
            <person name="Zeng Q."/>
            <person name="Gargeya S."/>
            <person name="Fitzgerald M."/>
            <person name="Haas B."/>
            <person name="Abouelleil A."/>
            <person name="Alvarado L."/>
            <person name="Arachchi H.M."/>
            <person name="Berlin A."/>
            <person name="Chapman S.B."/>
            <person name="Goldberg J."/>
            <person name="Griggs A."/>
            <person name="Gujja S."/>
            <person name="Hansen M."/>
            <person name="Howarth C."/>
            <person name="Imamovic A."/>
            <person name="Larimer J."/>
            <person name="McCowen C."/>
            <person name="Montmayeur A."/>
            <person name="Murphy C."/>
            <person name="Neiman D."/>
            <person name="Pearson M."/>
            <person name="Priest M."/>
            <person name="Roberts A."/>
            <person name="Saif S."/>
            <person name="Shea T."/>
            <person name="Sisk P."/>
            <person name="Sykes S."/>
            <person name="Wortman J."/>
            <person name="Nusbaum C."/>
            <person name="Birren B."/>
        </authorList>
    </citation>
    <scope>NUCLEOTIDE SEQUENCE [LARGE SCALE GENOMIC DNA]</scope>
    <source>
        <strain evidence="20">ACS-171-V-Col2</strain>
    </source>
</reference>
<evidence type="ECO:0000256" key="11">
    <source>
        <dbReference type="ARBA" id="ARBA00022989"/>
    </source>
</evidence>
<comment type="caution">
    <text evidence="19">The sequence shown here is derived from an EMBL/GenBank/DDBJ whole genome shotgun (WGS) entry which is preliminary data.</text>
</comment>
<keyword evidence="15" id="KW-0464">Manganese</keyword>
<evidence type="ECO:0000256" key="16">
    <source>
        <dbReference type="ARBA" id="ARBA00023264"/>
    </source>
</evidence>
<comment type="catalytic activity">
    <reaction evidence="1">
        <text>a CDP-1,2-diacyl-sn-glycerol + choline = a 1,2-diacyl-sn-glycero-3-phosphocholine + CMP + H(+)</text>
        <dbReference type="Rhea" id="RHEA:14597"/>
        <dbReference type="ChEBI" id="CHEBI:15354"/>
        <dbReference type="ChEBI" id="CHEBI:15378"/>
        <dbReference type="ChEBI" id="CHEBI:57643"/>
        <dbReference type="ChEBI" id="CHEBI:58332"/>
        <dbReference type="ChEBI" id="CHEBI:60377"/>
        <dbReference type="EC" id="2.7.8.24"/>
    </reaction>
</comment>
<keyword evidence="20" id="KW-1185">Reference proteome</keyword>
<dbReference type="InterPro" id="IPR026027">
    <property type="entry name" value="PcS"/>
</dbReference>
<evidence type="ECO:0000256" key="2">
    <source>
        <dbReference type="ARBA" id="ARBA00001936"/>
    </source>
</evidence>
<dbReference type="PATRIC" id="fig|883066.3.peg.645"/>
<keyword evidence="16" id="KW-1208">Phospholipid metabolism</keyword>
<feature type="transmembrane region" description="Helical" evidence="18">
    <location>
        <begin position="55"/>
        <end position="74"/>
    </location>
</feature>
<evidence type="ECO:0000256" key="10">
    <source>
        <dbReference type="ARBA" id="ARBA00022692"/>
    </source>
</evidence>
<sequence>MTTDFPLAGSSAGSAPTPAYPISVRARAWAVHAFTMTGLLWAILAVVALKEGNYRSMWGWLVISLIVDAADGPMARKFRAVQVIPWFSGELMDNIVDYLTWTFIPVLFMIVALPLGPGALPLVAAFAAAASSMFCYCNEREKSADWYFIGFPAAWNVVILILWLLGTGVAVNWTAVVVFTVLSIVPWAWVHSFRVKKLRPITATAAALWVATTAILVYLHPGAPLPVWIIWWIAGLWILGVSALRSIRMRPDFEA</sequence>
<dbReference type="EC" id="2.7.8.24" evidence="4"/>
<dbReference type="GO" id="GO:0008654">
    <property type="term" value="P:phospholipid biosynthetic process"/>
    <property type="evidence" value="ECO:0007669"/>
    <property type="project" value="UniProtKB-KW"/>
</dbReference>
<evidence type="ECO:0000256" key="9">
    <source>
        <dbReference type="ARBA" id="ARBA00022679"/>
    </source>
</evidence>
<evidence type="ECO:0000256" key="13">
    <source>
        <dbReference type="ARBA" id="ARBA00023136"/>
    </source>
</evidence>
<comment type="subcellular location">
    <subcellularLocation>
        <location evidence="3">Cell inner membrane</location>
        <topology evidence="3">Multi-pass membrane protein</topology>
    </subcellularLocation>
</comment>
<accession>K9EGS4</accession>
<dbReference type="AlphaFoldDB" id="K9EGS4"/>
<dbReference type="Proteomes" id="UP000009888">
    <property type="component" value="Unassembled WGS sequence"/>
</dbReference>
<evidence type="ECO:0000256" key="12">
    <source>
        <dbReference type="ARBA" id="ARBA00023098"/>
    </source>
</evidence>
<evidence type="ECO:0000256" key="17">
    <source>
        <dbReference type="ARBA" id="ARBA00033321"/>
    </source>
</evidence>
<evidence type="ECO:0000313" key="20">
    <source>
        <dbReference type="Proteomes" id="UP000009888"/>
    </source>
</evidence>
<organism evidence="19 20">
    <name type="scientific">Actinobaculum massiliense ACS-171-V-Col2</name>
    <dbReference type="NCBI Taxonomy" id="883066"/>
    <lineage>
        <taxon>Bacteria</taxon>
        <taxon>Bacillati</taxon>
        <taxon>Actinomycetota</taxon>
        <taxon>Actinomycetes</taxon>
        <taxon>Actinomycetales</taxon>
        <taxon>Actinomycetaceae</taxon>
        <taxon>Actinobaculum</taxon>
    </lineage>
</organism>
<feature type="transmembrane region" description="Helical" evidence="18">
    <location>
        <begin position="225"/>
        <end position="244"/>
    </location>
</feature>
<keyword evidence="12" id="KW-0443">Lipid metabolism</keyword>
<keyword evidence="14" id="KW-0594">Phospholipid biosynthesis</keyword>
<evidence type="ECO:0000313" key="19">
    <source>
        <dbReference type="EMBL" id="EKU95843.1"/>
    </source>
</evidence>
<keyword evidence="8" id="KW-0997">Cell inner membrane</keyword>
<dbReference type="eggNOG" id="COG1183">
    <property type="taxonomic scope" value="Bacteria"/>
</dbReference>
<keyword evidence="9" id="KW-0808">Transferase</keyword>
<evidence type="ECO:0000256" key="6">
    <source>
        <dbReference type="ARBA" id="ARBA00022475"/>
    </source>
</evidence>
<keyword evidence="6" id="KW-1003">Cell membrane</keyword>
<name>K9EGS4_9ACTO</name>
<evidence type="ECO:0000256" key="14">
    <source>
        <dbReference type="ARBA" id="ARBA00023209"/>
    </source>
</evidence>
<evidence type="ECO:0000256" key="5">
    <source>
        <dbReference type="ARBA" id="ARBA00015623"/>
    </source>
</evidence>
<dbReference type="PIRSF" id="PIRSF000851">
    <property type="entry name" value="PcS"/>
    <property type="match status" value="1"/>
</dbReference>
<evidence type="ECO:0000256" key="8">
    <source>
        <dbReference type="ARBA" id="ARBA00022519"/>
    </source>
</evidence>